<dbReference type="GO" id="GO:0016998">
    <property type="term" value="P:cell wall macromolecule catabolic process"/>
    <property type="evidence" value="ECO:0007669"/>
    <property type="project" value="InterPro"/>
</dbReference>
<organism evidence="8 9">
    <name type="scientific">Coemansia spiralis</name>
    <dbReference type="NCBI Taxonomy" id="417178"/>
    <lineage>
        <taxon>Eukaryota</taxon>
        <taxon>Fungi</taxon>
        <taxon>Fungi incertae sedis</taxon>
        <taxon>Zoopagomycota</taxon>
        <taxon>Kickxellomycotina</taxon>
        <taxon>Kickxellomycetes</taxon>
        <taxon>Kickxellales</taxon>
        <taxon>Kickxellaceae</taxon>
        <taxon>Coemansia</taxon>
    </lineage>
</organism>
<dbReference type="GO" id="GO:0042742">
    <property type="term" value="P:defense response to bacterium"/>
    <property type="evidence" value="ECO:0007669"/>
    <property type="project" value="UniProtKB-KW"/>
</dbReference>
<keyword evidence="6" id="KW-0326">Glycosidase</keyword>
<dbReference type="SUPFAM" id="SSF53955">
    <property type="entry name" value="Lysozyme-like"/>
    <property type="match status" value="1"/>
</dbReference>
<accession>A0A9W8GQF7</accession>
<reference evidence="8" key="1">
    <citation type="submission" date="2022-07" db="EMBL/GenBank/DDBJ databases">
        <title>Phylogenomic reconstructions and comparative analyses of Kickxellomycotina fungi.</title>
        <authorList>
            <person name="Reynolds N.K."/>
            <person name="Stajich J.E."/>
            <person name="Barry K."/>
            <person name="Grigoriev I.V."/>
            <person name="Crous P."/>
            <person name="Smith M.E."/>
        </authorList>
    </citation>
    <scope>NUCLEOTIDE SEQUENCE</scope>
    <source>
        <strain evidence="8">CBS 109367</strain>
    </source>
</reference>
<dbReference type="PANTHER" id="PTHR38107:SF3">
    <property type="entry name" value="LYSOZYME RRRD-RELATED"/>
    <property type="match status" value="1"/>
</dbReference>
<dbReference type="InterPro" id="IPR002196">
    <property type="entry name" value="Glyco_hydro_24"/>
</dbReference>
<comment type="catalytic activity">
    <reaction evidence="1">
        <text>Hydrolysis of (1-&gt;4)-beta-linkages between N-acetylmuramic acid and N-acetyl-D-glucosamine residues in a peptidoglycan and between N-acetyl-D-glucosamine residues in chitodextrins.</text>
        <dbReference type="EC" id="3.2.1.17"/>
    </reaction>
</comment>
<keyword evidence="3" id="KW-0081">Bacteriolytic enzyme</keyword>
<dbReference type="HAMAP" id="MF_04110">
    <property type="entry name" value="ENDOLYSIN_T4"/>
    <property type="match status" value="1"/>
</dbReference>
<dbReference type="Gene3D" id="1.10.530.40">
    <property type="match status" value="1"/>
</dbReference>
<keyword evidence="9" id="KW-1185">Reference proteome</keyword>
<dbReference type="CDD" id="cd00737">
    <property type="entry name" value="lyz_endolysin_autolysin"/>
    <property type="match status" value="1"/>
</dbReference>
<dbReference type="EMBL" id="JANBTX010000004">
    <property type="protein sequence ID" value="KAJ2691088.1"/>
    <property type="molecule type" value="Genomic_DNA"/>
</dbReference>
<evidence type="ECO:0000256" key="4">
    <source>
        <dbReference type="ARBA" id="ARBA00022801"/>
    </source>
</evidence>
<dbReference type="OrthoDB" id="5358886at2759"/>
<feature type="signal peptide" evidence="7">
    <location>
        <begin position="1"/>
        <end position="24"/>
    </location>
</feature>
<dbReference type="InterPro" id="IPR051018">
    <property type="entry name" value="Bacteriophage_GH24"/>
</dbReference>
<dbReference type="InterPro" id="IPR034690">
    <property type="entry name" value="Endolysin_T4_type"/>
</dbReference>
<evidence type="ECO:0000256" key="3">
    <source>
        <dbReference type="ARBA" id="ARBA00022638"/>
    </source>
</evidence>
<keyword evidence="4" id="KW-0378">Hydrolase</keyword>
<keyword evidence="7" id="KW-0732">Signal</keyword>
<evidence type="ECO:0008006" key="10">
    <source>
        <dbReference type="Google" id="ProtNLM"/>
    </source>
</evidence>
<proteinExistence type="inferred from homology"/>
<gene>
    <name evidence="8" type="ORF">IWW39_000296</name>
</gene>
<keyword evidence="5" id="KW-1035">Host cytoplasm</keyword>
<protein>
    <recommendedName>
        <fullName evidence="10">Lysozyme</fullName>
    </recommendedName>
</protein>
<dbReference type="AlphaFoldDB" id="A0A9W8GQF7"/>
<dbReference type="GO" id="GO:0003796">
    <property type="term" value="F:lysozyme activity"/>
    <property type="evidence" value="ECO:0007669"/>
    <property type="project" value="UniProtKB-EC"/>
</dbReference>
<dbReference type="InterPro" id="IPR023347">
    <property type="entry name" value="Lysozyme_dom_sf"/>
</dbReference>
<feature type="chain" id="PRO_5040970741" description="Lysozyme" evidence="7">
    <location>
        <begin position="25"/>
        <end position="189"/>
    </location>
</feature>
<sequence>MNIIKVSLLCLSLALVKPPGLVDAAGCQSVNQATISLIKEFEGFVPRPAPDPIGLPTVGYGHLCKTKNCGEVAQKFPLTMASAEQLLRSDIVPFTKCLDADISNSVKLNTNQWGALVSWAFNVGCGNTKSSSLIRRLNSGQDVNTVIAQELPKWNKGGGRVLPGLVRRRAAEVKLSQASASGEAHPNCA</sequence>
<evidence type="ECO:0000256" key="1">
    <source>
        <dbReference type="ARBA" id="ARBA00000632"/>
    </source>
</evidence>
<dbReference type="Proteomes" id="UP001151516">
    <property type="component" value="Unassembled WGS sequence"/>
</dbReference>
<keyword evidence="2" id="KW-0929">Antimicrobial</keyword>
<name>A0A9W8GQF7_9FUNG</name>
<dbReference type="InterPro" id="IPR023346">
    <property type="entry name" value="Lysozyme-like_dom_sf"/>
</dbReference>
<comment type="caution">
    <text evidence="8">The sequence shown here is derived from an EMBL/GenBank/DDBJ whole genome shotgun (WGS) entry which is preliminary data.</text>
</comment>
<dbReference type="PANTHER" id="PTHR38107">
    <property type="match status" value="1"/>
</dbReference>
<dbReference type="GO" id="GO:0009253">
    <property type="term" value="P:peptidoglycan catabolic process"/>
    <property type="evidence" value="ECO:0007669"/>
    <property type="project" value="InterPro"/>
</dbReference>
<evidence type="ECO:0000256" key="5">
    <source>
        <dbReference type="ARBA" id="ARBA00023200"/>
    </source>
</evidence>
<evidence type="ECO:0000313" key="8">
    <source>
        <dbReference type="EMBL" id="KAJ2691088.1"/>
    </source>
</evidence>
<dbReference type="InterPro" id="IPR033907">
    <property type="entry name" value="Endolysin_autolysin"/>
</dbReference>
<evidence type="ECO:0000256" key="2">
    <source>
        <dbReference type="ARBA" id="ARBA00022529"/>
    </source>
</evidence>
<dbReference type="Pfam" id="PF00959">
    <property type="entry name" value="Phage_lysozyme"/>
    <property type="match status" value="1"/>
</dbReference>
<dbReference type="GO" id="GO:0031640">
    <property type="term" value="P:killing of cells of another organism"/>
    <property type="evidence" value="ECO:0007669"/>
    <property type="project" value="UniProtKB-KW"/>
</dbReference>
<evidence type="ECO:0000313" key="9">
    <source>
        <dbReference type="Proteomes" id="UP001151516"/>
    </source>
</evidence>
<evidence type="ECO:0000256" key="7">
    <source>
        <dbReference type="SAM" id="SignalP"/>
    </source>
</evidence>
<evidence type="ECO:0000256" key="6">
    <source>
        <dbReference type="ARBA" id="ARBA00023295"/>
    </source>
</evidence>